<evidence type="ECO:0008006" key="4">
    <source>
        <dbReference type="Google" id="ProtNLM"/>
    </source>
</evidence>
<evidence type="ECO:0000313" key="3">
    <source>
        <dbReference type="Proteomes" id="UP000815325"/>
    </source>
</evidence>
<proteinExistence type="predicted"/>
<organism evidence="2 3">
    <name type="scientific">Dunaliella salina</name>
    <name type="common">Green alga</name>
    <name type="synonym">Protococcus salinus</name>
    <dbReference type="NCBI Taxonomy" id="3046"/>
    <lineage>
        <taxon>Eukaryota</taxon>
        <taxon>Viridiplantae</taxon>
        <taxon>Chlorophyta</taxon>
        <taxon>core chlorophytes</taxon>
        <taxon>Chlorophyceae</taxon>
        <taxon>CS clade</taxon>
        <taxon>Chlamydomonadales</taxon>
        <taxon>Dunaliellaceae</taxon>
        <taxon>Dunaliella</taxon>
    </lineage>
</organism>
<keyword evidence="3" id="KW-1185">Reference proteome</keyword>
<reference evidence="2" key="1">
    <citation type="submission" date="2017-08" db="EMBL/GenBank/DDBJ databases">
        <authorList>
            <person name="Polle J.E."/>
            <person name="Barry K."/>
            <person name="Cushman J."/>
            <person name="Schmutz J."/>
            <person name="Tran D."/>
            <person name="Hathwaick L.T."/>
            <person name="Yim W.C."/>
            <person name="Jenkins J."/>
            <person name="Mckie-Krisberg Z.M."/>
            <person name="Prochnik S."/>
            <person name="Lindquist E."/>
            <person name="Dockter R.B."/>
            <person name="Adam C."/>
            <person name="Molina H."/>
            <person name="Bunkerborg J."/>
            <person name="Jin E."/>
            <person name="Buchheim M."/>
            <person name="Magnuson J."/>
        </authorList>
    </citation>
    <scope>NUCLEOTIDE SEQUENCE</scope>
    <source>
        <strain evidence="2">CCAP 19/18</strain>
    </source>
</reference>
<feature type="region of interest" description="Disordered" evidence="1">
    <location>
        <begin position="61"/>
        <end position="83"/>
    </location>
</feature>
<comment type="caution">
    <text evidence="2">The sequence shown here is derived from an EMBL/GenBank/DDBJ whole genome shotgun (WGS) entry which is preliminary data.</text>
</comment>
<accession>A0ABQ7G5Z1</accession>
<dbReference type="Proteomes" id="UP000815325">
    <property type="component" value="Unassembled WGS sequence"/>
</dbReference>
<protein>
    <recommendedName>
        <fullName evidence="4">Encoded protein</fullName>
    </recommendedName>
</protein>
<gene>
    <name evidence="2" type="ORF">DUNSADRAFT_15152</name>
</gene>
<evidence type="ECO:0000313" key="2">
    <source>
        <dbReference type="EMBL" id="KAF5830026.1"/>
    </source>
</evidence>
<name>A0ABQ7G5Z1_DUNSA</name>
<dbReference type="EMBL" id="MU070087">
    <property type="protein sequence ID" value="KAF5830026.1"/>
    <property type="molecule type" value="Genomic_DNA"/>
</dbReference>
<evidence type="ECO:0000256" key="1">
    <source>
        <dbReference type="SAM" id="MobiDB-lite"/>
    </source>
</evidence>
<sequence>MSLPLLPLFEGYCASLESVMKAQNQREQIQAQERVQTKTKESIQCCDALLVTLGEAMALKNSTNARPVHEDKDNDTDMADASGATSLQSFRASLLGLH</sequence>